<feature type="domain" description="Microsporidial 8TM transmembrane" evidence="2">
    <location>
        <begin position="52"/>
        <end position="298"/>
    </location>
</feature>
<evidence type="ECO:0000259" key="2">
    <source>
        <dbReference type="Pfam" id="PF17028"/>
    </source>
</evidence>
<feature type="transmembrane region" description="Helical" evidence="1">
    <location>
        <begin position="267"/>
        <end position="287"/>
    </location>
</feature>
<protein>
    <submittedName>
        <fullName evidence="3">8TM microsporidial transmembrane domain-containing protein</fullName>
    </submittedName>
</protein>
<feature type="transmembrane region" description="Helical" evidence="1">
    <location>
        <begin position="12"/>
        <end position="31"/>
    </location>
</feature>
<dbReference type="EMBL" id="CP119063">
    <property type="protein sequence ID" value="WEL38010.1"/>
    <property type="molecule type" value="Genomic_DNA"/>
</dbReference>
<sequence>MSPRGRLKEDVISFVIGLLSTYGAILDFLDFTPIKMPRITKALTYVLVLALRFYDIPSFCYNYYNPESCYQQEFLKPSAIPTIYQIIPRRCFVYISAICDFIVSRLVNSEKYFIYSSFLPADVISIENLLVVLEKYEKDITSFLLTHLSVFYAPLLTSASSYALSYIYPAYKKDHENAHKPSLSITWFFHLNIFPQYSRYFYDIFYALMVYIFSIVPEEQKMEIILLFKPSNYKSYLLYIADSPLLHFYLLIFLLENYIQYLFRIHGIGNPNFLNWSYLAFTCLFILERRWRILAPQKPHSEKNQEKASSGLLQP</sequence>
<feature type="transmembrane region" description="Helical" evidence="1">
    <location>
        <begin position="43"/>
        <end position="64"/>
    </location>
</feature>
<gene>
    <name evidence="3" type="ORF">PFJ87_02g00460</name>
</gene>
<feature type="transmembrane region" description="Helical" evidence="1">
    <location>
        <begin position="197"/>
        <end position="216"/>
    </location>
</feature>
<evidence type="ECO:0000313" key="4">
    <source>
        <dbReference type="Proteomes" id="UP001217963"/>
    </source>
</evidence>
<organism evidence="3 4">
    <name type="scientific">Encephalitozoon hellem</name>
    <name type="common">Microsporidian parasite</name>
    <dbReference type="NCBI Taxonomy" id="27973"/>
    <lineage>
        <taxon>Eukaryota</taxon>
        <taxon>Fungi</taxon>
        <taxon>Fungi incertae sedis</taxon>
        <taxon>Microsporidia</taxon>
        <taxon>Unikaryonidae</taxon>
        <taxon>Encephalitozoon</taxon>
    </lineage>
</organism>
<evidence type="ECO:0000313" key="3">
    <source>
        <dbReference type="EMBL" id="WEL38010.1"/>
    </source>
</evidence>
<dbReference type="InterPro" id="IPR031497">
    <property type="entry name" value="8TM_micro"/>
</dbReference>
<evidence type="ECO:0000256" key="1">
    <source>
        <dbReference type="SAM" id="Phobius"/>
    </source>
</evidence>
<proteinExistence type="predicted"/>
<reference evidence="3 4" key="1">
    <citation type="submission" date="2023-02" db="EMBL/GenBank/DDBJ databases">
        <title>Encephalitozoon hellem ATCC 50451 complete genome.</title>
        <authorList>
            <person name="Mascarenhas dos Santos A.C."/>
            <person name="Julian A.T."/>
            <person name="Pombert J.-F."/>
        </authorList>
    </citation>
    <scope>NUCLEOTIDE SEQUENCE [LARGE SCALE GENOMIC DNA]</scope>
    <source>
        <strain evidence="3 4">ATCC 50451</strain>
    </source>
</reference>
<dbReference type="Proteomes" id="UP001217963">
    <property type="component" value="Chromosome II"/>
</dbReference>
<keyword evidence="1" id="KW-1133">Transmembrane helix</keyword>
<keyword evidence="4" id="KW-1185">Reference proteome</keyword>
<dbReference type="Pfam" id="PF17028">
    <property type="entry name" value="8TM_micro"/>
    <property type="match status" value="1"/>
</dbReference>
<accession>A0ABY8CGL1</accession>
<keyword evidence="1 3" id="KW-0812">Transmembrane</keyword>
<feature type="transmembrane region" description="Helical" evidence="1">
    <location>
        <begin position="145"/>
        <end position="168"/>
    </location>
</feature>
<keyword evidence="1" id="KW-0472">Membrane</keyword>
<name>A0ABY8CGL1_ENCHE</name>
<feature type="transmembrane region" description="Helical" evidence="1">
    <location>
        <begin position="236"/>
        <end position="255"/>
    </location>
</feature>